<dbReference type="InterPro" id="IPR000327">
    <property type="entry name" value="POU_dom"/>
</dbReference>
<dbReference type="GO" id="GO:0034728">
    <property type="term" value="P:nucleosome organization"/>
    <property type="evidence" value="ECO:0007669"/>
    <property type="project" value="Ensembl"/>
</dbReference>
<dbReference type="Gene3D" id="1.10.10.60">
    <property type="entry name" value="Homeodomain-like"/>
    <property type="match status" value="1"/>
</dbReference>
<evidence type="ECO:0000256" key="6">
    <source>
        <dbReference type="RuleBase" id="RU000682"/>
    </source>
</evidence>
<accession>A0A3Q2CU47</accession>
<dbReference type="SUPFAM" id="SSF47413">
    <property type="entry name" value="lambda repressor-like DNA-binding domains"/>
    <property type="match status" value="1"/>
</dbReference>
<dbReference type="InterPro" id="IPR017970">
    <property type="entry name" value="Homeobox_CS"/>
</dbReference>
<dbReference type="PROSITE" id="PS00027">
    <property type="entry name" value="HOMEOBOX_1"/>
    <property type="match status" value="1"/>
</dbReference>
<keyword evidence="3 5" id="KW-0371">Homeobox</keyword>
<proteinExistence type="predicted"/>
<dbReference type="Pfam" id="PF00157">
    <property type="entry name" value="Pou"/>
    <property type="match status" value="1"/>
</dbReference>
<dbReference type="GO" id="GO:0000981">
    <property type="term" value="F:DNA-binding transcription factor activity, RNA polymerase II-specific"/>
    <property type="evidence" value="ECO:0007669"/>
    <property type="project" value="InterPro"/>
</dbReference>
<dbReference type="OMA" id="SFWPGIS"/>
<keyword evidence="2 5" id="KW-0238">DNA-binding</keyword>
<evidence type="ECO:0000256" key="1">
    <source>
        <dbReference type="ARBA" id="ARBA00004123"/>
    </source>
</evidence>
<organism evidence="11 12">
    <name type="scientific">Cyprinodon variegatus</name>
    <name type="common">Sheepshead minnow</name>
    <dbReference type="NCBI Taxonomy" id="28743"/>
    <lineage>
        <taxon>Eukaryota</taxon>
        <taxon>Metazoa</taxon>
        <taxon>Chordata</taxon>
        <taxon>Craniata</taxon>
        <taxon>Vertebrata</taxon>
        <taxon>Euteleostomi</taxon>
        <taxon>Actinopterygii</taxon>
        <taxon>Neopterygii</taxon>
        <taxon>Teleostei</taxon>
        <taxon>Neoteleostei</taxon>
        <taxon>Acanthomorphata</taxon>
        <taxon>Ovalentaria</taxon>
        <taxon>Atherinomorphae</taxon>
        <taxon>Cyprinodontiformes</taxon>
        <taxon>Cyprinodontidae</taxon>
        <taxon>Cyprinodon</taxon>
    </lineage>
</organism>
<feature type="transmembrane region" description="Helical" evidence="8">
    <location>
        <begin position="297"/>
        <end position="316"/>
    </location>
</feature>
<dbReference type="GO" id="GO:0046982">
    <property type="term" value="F:protein heterodimerization activity"/>
    <property type="evidence" value="ECO:0007669"/>
    <property type="project" value="Ensembl"/>
</dbReference>
<evidence type="ECO:0000313" key="11">
    <source>
        <dbReference type="Ensembl" id="ENSCVAP00000009192.1"/>
    </source>
</evidence>
<dbReference type="PROSITE" id="PS51179">
    <property type="entry name" value="POU_3"/>
    <property type="match status" value="1"/>
</dbReference>
<feature type="transmembrane region" description="Helical" evidence="8">
    <location>
        <begin position="265"/>
        <end position="285"/>
    </location>
</feature>
<evidence type="ECO:0000256" key="7">
    <source>
        <dbReference type="SAM" id="MobiDB-lite"/>
    </source>
</evidence>
<feature type="compositionally biased region" description="Polar residues" evidence="7">
    <location>
        <begin position="206"/>
        <end position="234"/>
    </location>
</feature>
<evidence type="ECO:0000256" key="8">
    <source>
        <dbReference type="SAM" id="Phobius"/>
    </source>
</evidence>
<dbReference type="SMART" id="SM00389">
    <property type="entry name" value="HOX"/>
    <property type="match status" value="1"/>
</dbReference>
<feature type="compositionally biased region" description="Low complexity" evidence="7">
    <location>
        <begin position="235"/>
        <end position="244"/>
    </location>
</feature>
<dbReference type="GeneTree" id="ENSGT00940000165709"/>
<dbReference type="GO" id="GO:0007398">
    <property type="term" value="P:ectoderm development"/>
    <property type="evidence" value="ECO:0007669"/>
    <property type="project" value="Ensembl"/>
</dbReference>
<dbReference type="GO" id="GO:0030917">
    <property type="term" value="P:midbrain-hindbrain boundary development"/>
    <property type="evidence" value="ECO:0007669"/>
    <property type="project" value="Ensembl"/>
</dbReference>
<dbReference type="PANTHER" id="PTHR11636:SF128">
    <property type="entry name" value="POU DOMAIN PROTEIN-RELATED"/>
    <property type="match status" value="1"/>
</dbReference>
<dbReference type="GO" id="GO:0042663">
    <property type="term" value="P:regulation of endodermal cell fate specification"/>
    <property type="evidence" value="ECO:0007669"/>
    <property type="project" value="Ensembl"/>
</dbReference>
<dbReference type="GO" id="GO:0031101">
    <property type="term" value="P:fin regeneration"/>
    <property type="evidence" value="ECO:0007669"/>
    <property type="project" value="Ensembl"/>
</dbReference>
<dbReference type="Gene3D" id="1.10.260.40">
    <property type="entry name" value="lambda repressor-like DNA-binding domains"/>
    <property type="match status" value="1"/>
</dbReference>
<dbReference type="InterPro" id="IPR050255">
    <property type="entry name" value="POU_domain_TF"/>
</dbReference>
<dbReference type="InterPro" id="IPR010982">
    <property type="entry name" value="Lambda_DNA-bd_dom_sf"/>
</dbReference>
<dbReference type="InterPro" id="IPR001356">
    <property type="entry name" value="HD"/>
</dbReference>
<dbReference type="Pfam" id="PF00046">
    <property type="entry name" value="Homeodomain"/>
    <property type="match status" value="1"/>
</dbReference>
<dbReference type="GO" id="GO:0045893">
    <property type="term" value="P:positive regulation of DNA-templated transcription"/>
    <property type="evidence" value="ECO:0007669"/>
    <property type="project" value="Ensembl"/>
</dbReference>
<keyword evidence="12" id="KW-1185">Reference proteome</keyword>
<feature type="region of interest" description="Disordered" evidence="7">
    <location>
        <begin position="1"/>
        <end position="23"/>
    </location>
</feature>
<dbReference type="PANTHER" id="PTHR11636">
    <property type="entry name" value="POU DOMAIN"/>
    <property type="match status" value="1"/>
</dbReference>
<sequence>MTDRSQTPEVQSRPYDFSRSGACSSQVLGQEGNVSFQLPHGVLPDPSLFYSKAAYGGITPGSAQTFLPFPPDYRGSDLQAGDFGQPKHWYPFPAPEYTGQIPGVTAATQPTNMSPPIAETREQIRLPDIKTEEDTGEGYSTDMKAQQYPTLAPSTGMTHGVFYPPAWNPSFWPGITHIAPTGSNNQNPSASSASSPSMSPSPPSNGIQGNSFFSVNSNQVPAEPQAQNPASNARSSGSSSGGCSDSEEVGQHTNELLWVLLKQMLALLWVTFMVGFRLGTIYNLFDCNFFLAFAQNLIFENCWSIMFLYIALQLSFKNMCKLKPLLQRWLDEAETSDNPQDMYKIERVFVETRKRKRRTSLEGAVRSALEAYFIKCPKPNTQEITQISDDLGLERDVVRVWFCNRRQKGKRLALPLDEECEGQYYEQSHSPLNMAPSPIQSQAYPSSGYTGAPPPTLYMPQLHRPDVLKQALHPGLVGHLTG</sequence>
<evidence type="ECO:0000259" key="9">
    <source>
        <dbReference type="PROSITE" id="PS50071"/>
    </source>
</evidence>
<feature type="region of interest" description="Disordered" evidence="7">
    <location>
        <begin position="178"/>
        <end position="247"/>
    </location>
</feature>
<keyword evidence="8" id="KW-0812">Transmembrane</keyword>
<dbReference type="GO" id="GO:0001706">
    <property type="term" value="P:endoderm formation"/>
    <property type="evidence" value="ECO:0007669"/>
    <property type="project" value="Ensembl"/>
</dbReference>
<dbReference type="GO" id="GO:0043697">
    <property type="term" value="P:cell dedifferentiation"/>
    <property type="evidence" value="ECO:0007669"/>
    <property type="project" value="Ensembl"/>
</dbReference>
<dbReference type="GO" id="GO:0009953">
    <property type="term" value="P:dorsal/ventral pattern formation"/>
    <property type="evidence" value="ECO:0007669"/>
    <property type="project" value="Ensembl"/>
</dbReference>
<evidence type="ECO:0000259" key="10">
    <source>
        <dbReference type="PROSITE" id="PS51179"/>
    </source>
</evidence>
<keyword evidence="8" id="KW-1133">Transmembrane helix</keyword>
<dbReference type="GO" id="GO:0005634">
    <property type="term" value="C:nucleus"/>
    <property type="evidence" value="ECO:0007669"/>
    <property type="project" value="UniProtKB-SubCell"/>
</dbReference>
<reference evidence="11" key="2">
    <citation type="submission" date="2025-09" db="UniProtKB">
        <authorList>
            <consortium name="Ensembl"/>
        </authorList>
    </citation>
    <scope>IDENTIFICATION</scope>
</reference>
<dbReference type="GO" id="GO:0000978">
    <property type="term" value="F:RNA polymerase II cis-regulatory region sequence-specific DNA binding"/>
    <property type="evidence" value="ECO:0007669"/>
    <property type="project" value="TreeGrafter"/>
</dbReference>
<feature type="compositionally biased region" description="Polar residues" evidence="7">
    <location>
        <begin position="1"/>
        <end position="10"/>
    </location>
</feature>
<dbReference type="GO" id="GO:0055113">
    <property type="term" value="P:epiboly involved in gastrulation with mouth forming second"/>
    <property type="evidence" value="ECO:0007669"/>
    <property type="project" value="Ensembl"/>
</dbReference>
<feature type="compositionally biased region" description="Low complexity" evidence="7">
    <location>
        <begin position="183"/>
        <end position="198"/>
    </location>
</feature>
<feature type="domain" description="Homeobox" evidence="9">
    <location>
        <begin position="352"/>
        <end position="412"/>
    </location>
</feature>
<dbReference type="GO" id="GO:0007498">
    <property type="term" value="P:mesoderm development"/>
    <property type="evidence" value="ECO:0007669"/>
    <property type="project" value="Ensembl"/>
</dbReference>
<feature type="DNA-binding region" description="Homeobox" evidence="5">
    <location>
        <begin position="354"/>
        <end position="413"/>
    </location>
</feature>
<keyword evidence="4 5" id="KW-0539">Nucleus</keyword>
<dbReference type="PRINTS" id="PR00028">
    <property type="entry name" value="POUDOMAIN"/>
</dbReference>
<evidence type="ECO:0000313" key="12">
    <source>
        <dbReference type="Proteomes" id="UP000265020"/>
    </source>
</evidence>
<evidence type="ECO:0000256" key="2">
    <source>
        <dbReference type="ARBA" id="ARBA00023125"/>
    </source>
</evidence>
<evidence type="ECO:0000256" key="4">
    <source>
        <dbReference type="ARBA" id="ARBA00023242"/>
    </source>
</evidence>
<dbReference type="AlphaFoldDB" id="A0A3Q2CU47"/>
<dbReference type="CDD" id="cd00086">
    <property type="entry name" value="homeodomain"/>
    <property type="match status" value="1"/>
</dbReference>
<reference evidence="11" key="1">
    <citation type="submission" date="2025-08" db="UniProtKB">
        <authorList>
            <consortium name="Ensembl"/>
        </authorList>
    </citation>
    <scope>IDENTIFICATION</scope>
</reference>
<feature type="domain" description="POU-specific" evidence="10">
    <location>
        <begin position="245"/>
        <end position="334"/>
    </location>
</feature>
<keyword evidence="8" id="KW-0472">Membrane</keyword>
<dbReference type="SUPFAM" id="SSF46689">
    <property type="entry name" value="Homeodomain-like"/>
    <property type="match status" value="1"/>
</dbReference>
<dbReference type="GO" id="GO:0003682">
    <property type="term" value="F:chromatin binding"/>
    <property type="evidence" value="ECO:0007669"/>
    <property type="project" value="Ensembl"/>
</dbReference>
<protein>
    <submittedName>
        <fullName evidence="11">POU domain, class 5, transcription factor 3</fullName>
    </submittedName>
</protein>
<dbReference type="GO" id="GO:0016331">
    <property type="term" value="P:morphogenesis of embryonic epithelium"/>
    <property type="evidence" value="ECO:0007669"/>
    <property type="project" value="Ensembl"/>
</dbReference>
<dbReference type="GO" id="GO:0009880">
    <property type="term" value="P:embryonic pattern specification"/>
    <property type="evidence" value="ECO:0007669"/>
    <property type="project" value="Ensembl"/>
</dbReference>
<dbReference type="FunFam" id="1.10.10.60:FF:000161">
    <property type="entry name" value="POU domain protein"/>
    <property type="match status" value="1"/>
</dbReference>
<dbReference type="InterPro" id="IPR009057">
    <property type="entry name" value="Homeodomain-like_sf"/>
</dbReference>
<name>A0A3Q2CU47_CYPVA</name>
<dbReference type="GO" id="GO:0035284">
    <property type="term" value="P:brain segmentation"/>
    <property type="evidence" value="ECO:0007669"/>
    <property type="project" value="Ensembl"/>
</dbReference>
<evidence type="ECO:0000256" key="5">
    <source>
        <dbReference type="PROSITE-ProRule" id="PRU00108"/>
    </source>
</evidence>
<dbReference type="GO" id="GO:0030902">
    <property type="term" value="P:hindbrain development"/>
    <property type="evidence" value="ECO:0007669"/>
    <property type="project" value="Ensembl"/>
</dbReference>
<dbReference type="Ensembl" id="ENSCVAT00000000350.1">
    <property type="protein sequence ID" value="ENSCVAP00000009192.1"/>
    <property type="gene ID" value="ENSCVAG00000011359.1"/>
</dbReference>
<comment type="subcellular location">
    <subcellularLocation>
        <location evidence="1 5 6">Nucleus</location>
    </subcellularLocation>
</comment>
<dbReference type="PROSITE" id="PS50071">
    <property type="entry name" value="HOMEOBOX_2"/>
    <property type="match status" value="1"/>
</dbReference>
<dbReference type="InterPro" id="IPR013847">
    <property type="entry name" value="POU"/>
</dbReference>
<evidence type="ECO:0000256" key="3">
    <source>
        <dbReference type="ARBA" id="ARBA00023155"/>
    </source>
</evidence>
<dbReference type="GO" id="GO:0010629">
    <property type="term" value="P:negative regulation of gene expression"/>
    <property type="evidence" value="ECO:0007669"/>
    <property type="project" value="Ensembl"/>
</dbReference>
<dbReference type="STRING" id="28743.ENSCVAP00000009192"/>
<dbReference type="Proteomes" id="UP000265020">
    <property type="component" value="Unassembled WGS sequence"/>
</dbReference>